<evidence type="ECO:0000256" key="2">
    <source>
        <dbReference type="SAM" id="SignalP"/>
    </source>
</evidence>
<keyword evidence="4" id="KW-1185">Reference proteome</keyword>
<evidence type="ECO:0000313" key="4">
    <source>
        <dbReference type="Proteomes" id="UP000182841"/>
    </source>
</evidence>
<feature type="signal peptide" evidence="2">
    <location>
        <begin position="1"/>
        <end position="25"/>
    </location>
</feature>
<dbReference type="EMBL" id="FOGO01000001">
    <property type="protein sequence ID" value="SER33515.1"/>
    <property type="molecule type" value="Genomic_DNA"/>
</dbReference>
<accession>A0A1H9NCS6</accession>
<dbReference type="OrthoDB" id="4323476at2"/>
<feature type="compositionally biased region" description="Basic and acidic residues" evidence="1">
    <location>
        <begin position="57"/>
        <end position="71"/>
    </location>
</feature>
<organism evidence="3 4">
    <name type="scientific">Streptomyces qinglanensis</name>
    <dbReference type="NCBI Taxonomy" id="943816"/>
    <lineage>
        <taxon>Bacteria</taxon>
        <taxon>Bacillati</taxon>
        <taxon>Actinomycetota</taxon>
        <taxon>Actinomycetes</taxon>
        <taxon>Kitasatosporales</taxon>
        <taxon>Streptomycetaceae</taxon>
        <taxon>Streptomyces</taxon>
    </lineage>
</organism>
<name>A0A1H9NCS6_9ACTN</name>
<reference evidence="4" key="1">
    <citation type="submission" date="2016-10" db="EMBL/GenBank/DDBJ databases">
        <authorList>
            <person name="Varghese N."/>
            <person name="Submissions S."/>
        </authorList>
    </citation>
    <scope>NUCLEOTIDE SEQUENCE [LARGE SCALE GENOMIC DNA]</scope>
    <source>
        <strain evidence="4">CGMCC 4.6825</strain>
    </source>
</reference>
<evidence type="ECO:0008006" key="5">
    <source>
        <dbReference type="Google" id="ProtNLM"/>
    </source>
</evidence>
<protein>
    <recommendedName>
        <fullName evidence="5">Lipoprotein</fullName>
    </recommendedName>
</protein>
<dbReference type="RefSeq" id="WP_074998735.1">
    <property type="nucleotide sequence ID" value="NZ_FOGO01000001.1"/>
</dbReference>
<evidence type="ECO:0000256" key="1">
    <source>
        <dbReference type="SAM" id="MobiDB-lite"/>
    </source>
</evidence>
<feature type="chain" id="PRO_5038741674" description="Lipoprotein" evidence="2">
    <location>
        <begin position="26"/>
        <end position="219"/>
    </location>
</feature>
<evidence type="ECO:0000313" key="3">
    <source>
        <dbReference type="EMBL" id="SER33515.1"/>
    </source>
</evidence>
<sequence length="219" mass="23206">MKKQAGTAMWTAGALAASLLLGACGSDGGSDGKIDGADDGAKKTSKSPSPSQSSDAPGHKAPEDIKLAKDAKNVFEDTETGNPEKDAVLADNQARINAVDRVITTGKEPDLVKVYAKGKSLLASNEYILDFANDGMSWAGVTRYYDQKVEFTGKSDARVTFCADESKAQNKVIKTGKLEPNDGGDQNYVFASFHTKRNSDGVWQAVSGSSQRGAEQCMK</sequence>
<keyword evidence="2" id="KW-0732">Signal</keyword>
<proteinExistence type="predicted"/>
<gene>
    <name evidence="3" type="ORF">SAMN05421870_101272</name>
</gene>
<dbReference type="Proteomes" id="UP000182841">
    <property type="component" value="Unassembled WGS sequence"/>
</dbReference>
<feature type="compositionally biased region" description="Basic and acidic residues" evidence="1">
    <location>
        <begin position="30"/>
        <end position="42"/>
    </location>
</feature>
<dbReference type="AlphaFoldDB" id="A0A1H9NCS6"/>
<feature type="region of interest" description="Disordered" evidence="1">
    <location>
        <begin position="30"/>
        <end position="71"/>
    </location>
</feature>
<dbReference type="PROSITE" id="PS51257">
    <property type="entry name" value="PROKAR_LIPOPROTEIN"/>
    <property type="match status" value="1"/>
</dbReference>